<proteinExistence type="predicted"/>
<dbReference type="EMBL" id="NPIC01000003">
    <property type="protein sequence ID" value="RDL38115.1"/>
    <property type="molecule type" value="Genomic_DNA"/>
</dbReference>
<dbReference type="Proteomes" id="UP000254866">
    <property type="component" value="Unassembled WGS sequence"/>
</dbReference>
<dbReference type="GeneID" id="43598397"/>
<dbReference type="OrthoDB" id="3564573at2759"/>
<dbReference type="InterPro" id="IPR045518">
    <property type="entry name" value="2EXR"/>
</dbReference>
<feature type="domain" description="2EXR" evidence="1">
    <location>
        <begin position="37"/>
        <end position="130"/>
    </location>
</feature>
<comment type="caution">
    <text evidence="2">The sequence shown here is derived from an EMBL/GenBank/DDBJ whole genome shotgun (WGS) entry which is preliminary data.</text>
</comment>
<dbReference type="RefSeq" id="XP_031870771.1">
    <property type="nucleotide sequence ID" value="XM_032014171.1"/>
</dbReference>
<dbReference type="Pfam" id="PF20150">
    <property type="entry name" value="2EXR"/>
    <property type="match status" value="1"/>
</dbReference>
<dbReference type="PANTHER" id="PTHR35910">
    <property type="entry name" value="2EXR DOMAIN-CONTAINING PROTEIN"/>
    <property type="match status" value="1"/>
</dbReference>
<protein>
    <recommendedName>
        <fullName evidence="1">2EXR domain-containing protein</fullName>
    </recommendedName>
</protein>
<accession>A0A370TRF3</accession>
<dbReference type="AlphaFoldDB" id="A0A370TRF3"/>
<reference evidence="2 3" key="1">
    <citation type="journal article" date="2018" name="IMA Fungus">
        <title>IMA Genome-F 9: Draft genome sequence of Annulohypoxylon stygium, Aspergillus mulundensis, Berkeleyomyces basicola (syn. Thielaviopsis basicola), Ceratocystis smalleyi, two Cercospora beticola strains, Coleophoma cylindrospora, Fusarium fracticaudum, Phialophora cf. hyalina, and Morchella septimelata.</title>
        <authorList>
            <person name="Wingfield B.D."/>
            <person name="Bills G.F."/>
            <person name="Dong Y."/>
            <person name="Huang W."/>
            <person name="Nel W.J."/>
            <person name="Swalarsk-Parry B.S."/>
            <person name="Vaghefi N."/>
            <person name="Wilken P.M."/>
            <person name="An Z."/>
            <person name="de Beer Z.W."/>
            <person name="De Vos L."/>
            <person name="Chen L."/>
            <person name="Duong T.A."/>
            <person name="Gao Y."/>
            <person name="Hammerbacher A."/>
            <person name="Kikkert J.R."/>
            <person name="Li Y."/>
            <person name="Li H."/>
            <person name="Li K."/>
            <person name="Li Q."/>
            <person name="Liu X."/>
            <person name="Ma X."/>
            <person name="Naidoo K."/>
            <person name="Pethybridge S.J."/>
            <person name="Sun J."/>
            <person name="Steenkamp E.T."/>
            <person name="van der Nest M.A."/>
            <person name="van Wyk S."/>
            <person name="Wingfield M.J."/>
            <person name="Xiong C."/>
            <person name="Yue Q."/>
            <person name="Zhang X."/>
        </authorList>
    </citation>
    <scope>NUCLEOTIDE SEQUENCE [LARGE SCALE GENOMIC DNA]</scope>
    <source>
        <strain evidence="2 3">BP 5553</strain>
    </source>
</reference>
<sequence>MAFVWNAVKQRSEYFAKLPMPPTLPDTTAPPSPLNTFHPFPRLPVEIRLKIWQLSVTPRTVEVRLPGPLYINDDLVPIIILITEHEFISSTPALLQVSREAREEVIGLYCNIGSGFSSNDAYFHMKLDTMHIRQQKPDLSPEEVARCDPTLQFLYYKTQLLAVLDVLLYKDQIERVAISAGFDISDTVDLARFQLD</sequence>
<organism evidence="2 3">
    <name type="scientific">Venustampulla echinocandica</name>
    <dbReference type="NCBI Taxonomy" id="2656787"/>
    <lineage>
        <taxon>Eukaryota</taxon>
        <taxon>Fungi</taxon>
        <taxon>Dikarya</taxon>
        <taxon>Ascomycota</taxon>
        <taxon>Pezizomycotina</taxon>
        <taxon>Leotiomycetes</taxon>
        <taxon>Helotiales</taxon>
        <taxon>Pleuroascaceae</taxon>
        <taxon>Venustampulla</taxon>
    </lineage>
</organism>
<dbReference type="PANTHER" id="PTHR35910:SF6">
    <property type="entry name" value="2EXR DOMAIN-CONTAINING PROTEIN"/>
    <property type="match status" value="1"/>
</dbReference>
<keyword evidence="3" id="KW-1185">Reference proteome</keyword>
<evidence type="ECO:0000313" key="2">
    <source>
        <dbReference type="EMBL" id="RDL38115.1"/>
    </source>
</evidence>
<evidence type="ECO:0000313" key="3">
    <source>
        <dbReference type="Proteomes" id="UP000254866"/>
    </source>
</evidence>
<evidence type="ECO:0000259" key="1">
    <source>
        <dbReference type="Pfam" id="PF20150"/>
    </source>
</evidence>
<name>A0A370TRF3_9HELO</name>
<gene>
    <name evidence="2" type="ORF">BP5553_05548</name>
</gene>